<organism evidence="2 3">
    <name type="scientific">Oceanomicrobium pacificus</name>
    <dbReference type="NCBI Taxonomy" id="2692916"/>
    <lineage>
        <taxon>Bacteria</taxon>
        <taxon>Pseudomonadati</taxon>
        <taxon>Pseudomonadota</taxon>
        <taxon>Alphaproteobacteria</taxon>
        <taxon>Rhodobacterales</taxon>
        <taxon>Paracoccaceae</taxon>
        <taxon>Oceanomicrobium</taxon>
    </lineage>
</organism>
<sequence>MLVKSLTETFSVAPQIAAEEVSHVAQTGFTTLVNNRPDGEVPDGLQSADMAAAAERAGLAYHYIPIVPGQMGPAEVAALRDVIKGASGPILAYCRSGTRSATLWALAEAPTREAGEIVDRAAKAGYDLSGMQPMLAAQAAG</sequence>
<accession>A0A6B0TRB8</accession>
<dbReference type="EMBL" id="WUWG01000001">
    <property type="protein sequence ID" value="MXU64288.1"/>
    <property type="molecule type" value="Genomic_DNA"/>
</dbReference>
<dbReference type="InterPro" id="IPR029021">
    <property type="entry name" value="Prot-tyrosine_phosphatase-like"/>
</dbReference>
<dbReference type="Pfam" id="PF04273">
    <property type="entry name" value="BLH_phosphatase"/>
    <property type="match status" value="1"/>
</dbReference>
<keyword evidence="3" id="KW-1185">Reference proteome</keyword>
<dbReference type="Gene3D" id="3.90.190.10">
    <property type="entry name" value="Protein tyrosine phosphatase superfamily"/>
    <property type="match status" value="1"/>
</dbReference>
<dbReference type="Proteomes" id="UP000436016">
    <property type="component" value="Unassembled WGS sequence"/>
</dbReference>
<proteinExistence type="predicted"/>
<name>A0A6B0TRB8_9RHOB</name>
<evidence type="ECO:0000259" key="1">
    <source>
        <dbReference type="Pfam" id="PF04273"/>
    </source>
</evidence>
<reference evidence="2 3" key="1">
    <citation type="submission" date="2019-12" db="EMBL/GenBank/DDBJ databases">
        <title>Strain KN286 was isolated from seawater, which was collected from Caroline Seamount in the tropical western Pacific.</title>
        <authorList>
            <person name="Wang Q."/>
        </authorList>
    </citation>
    <scope>NUCLEOTIDE SEQUENCE [LARGE SCALE GENOMIC DNA]</scope>
    <source>
        <strain evidence="2 3">KN286</strain>
    </source>
</reference>
<dbReference type="RefSeq" id="WP_160851499.1">
    <property type="nucleotide sequence ID" value="NZ_WUWG01000001.1"/>
</dbReference>
<dbReference type="InterPro" id="IPR005939">
    <property type="entry name" value="BLH_phosphatase-like"/>
</dbReference>
<dbReference type="GO" id="GO:0016787">
    <property type="term" value="F:hydrolase activity"/>
    <property type="evidence" value="ECO:0007669"/>
    <property type="project" value="InterPro"/>
</dbReference>
<evidence type="ECO:0000313" key="3">
    <source>
        <dbReference type="Proteomes" id="UP000436016"/>
    </source>
</evidence>
<protein>
    <submittedName>
        <fullName evidence="2">TIGR01244 family phosphatase</fullName>
    </submittedName>
</protein>
<comment type="caution">
    <text evidence="2">The sequence shown here is derived from an EMBL/GenBank/DDBJ whole genome shotgun (WGS) entry which is preliminary data.</text>
</comment>
<feature type="domain" description="Beta-lactamase hydrolase-like protein phosphatase-like" evidence="1">
    <location>
        <begin position="4"/>
        <end position="109"/>
    </location>
</feature>
<evidence type="ECO:0000313" key="2">
    <source>
        <dbReference type="EMBL" id="MXU64288.1"/>
    </source>
</evidence>
<gene>
    <name evidence="2" type="ORF">GSH16_02425</name>
</gene>
<dbReference type="AlphaFoldDB" id="A0A6B0TRB8"/>
<dbReference type="SUPFAM" id="SSF52799">
    <property type="entry name" value="(Phosphotyrosine protein) phosphatases II"/>
    <property type="match status" value="1"/>
</dbReference>
<dbReference type="NCBIfam" id="TIGR01244">
    <property type="entry name" value="TIGR01244 family sulfur transferase"/>
    <property type="match status" value="1"/>
</dbReference>